<dbReference type="SUPFAM" id="SSF52047">
    <property type="entry name" value="RNI-like"/>
    <property type="match status" value="1"/>
</dbReference>
<keyword evidence="1" id="KW-0732">Signal</keyword>
<name>A0A371CQ48_9APHY</name>
<proteinExistence type="predicted"/>
<dbReference type="AlphaFoldDB" id="A0A371CQ48"/>
<keyword evidence="3" id="KW-1185">Reference proteome</keyword>
<dbReference type="SUPFAM" id="SSF81383">
    <property type="entry name" value="F-box domain"/>
    <property type="match status" value="1"/>
</dbReference>
<feature type="signal peptide" evidence="1">
    <location>
        <begin position="1"/>
        <end position="24"/>
    </location>
</feature>
<dbReference type="OrthoDB" id="10496592at2759"/>
<evidence type="ECO:0000313" key="2">
    <source>
        <dbReference type="EMBL" id="RDX42420.1"/>
    </source>
</evidence>
<reference evidence="2 3" key="1">
    <citation type="journal article" date="2018" name="Biotechnol. Biofuels">
        <title>Integrative visual omics of the white-rot fungus Polyporus brumalis exposes the biotechnological potential of its oxidative enzymes for delignifying raw plant biomass.</title>
        <authorList>
            <person name="Miyauchi S."/>
            <person name="Rancon A."/>
            <person name="Drula E."/>
            <person name="Hage H."/>
            <person name="Chaduli D."/>
            <person name="Favel A."/>
            <person name="Grisel S."/>
            <person name="Henrissat B."/>
            <person name="Herpoel-Gimbert I."/>
            <person name="Ruiz-Duenas F.J."/>
            <person name="Chevret D."/>
            <person name="Hainaut M."/>
            <person name="Lin J."/>
            <person name="Wang M."/>
            <person name="Pangilinan J."/>
            <person name="Lipzen A."/>
            <person name="Lesage-Meessen L."/>
            <person name="Navarro D."/>
            <person name="Riley R."/>
            <person name="Grigoriev I.V."/>
            <person name="Zhou S."/>
            <person name="Raouche S."/>
            <person name="Rosso M.N."/>
        </authorList>
    </citation>
    <scope>NUCLEOTIDE SEQUENCE [LARGE SCALE GENOMIC DNA]</scope>
    <source>
        <strain evidence="2 3">BRFM 1820</strain>
    </source>
</reference>
<dbReference type="Proteomes" id="UP000256964">
    <property type="component" value="Unassembled WGS sequence"/>
</dbReference>
<evidence type="ECO:0008006" key="4">
    <source>
        <dbReference type="Google" id="ProtNLM"/>
    </source>
</evidence>
<sequence>MSKSSWATEIFYLILYLLVHRSHSHLLLPSSRDNGPGAEVQVSPLPPILMLPAELLDMIFDHLKNDRKALLKCTLICRPLTSYIRARLFGSKLFYHQCSVDEPCGERSQNILAFAPYMRSLKISQFIGTYESCIVTSGILPAGKFVHLRTLWVSAVAFWSWADFFSTFQALPAVERLVLSHIKTCGLSSAQSIQRMLGSSLPQVPRPGVRPCSRLEELVCKNLYDEAGFVRELLEVRTSIAIEWLELDVSDDGSPELWTPLIYALAPSLQWLIVRTRIKFSRRSAADVRCSFTSFFDGLQECTKLRSLTVGQVASGFFFKRFDPCPAILEALCDFMDRPLRLPQFVRLDFGMFDFNSMTVTGCDWLWERLVHALLNRENYPQVSRLRVQVYVELDMKGYSDEGSRRTEGRWQKLLVRHLSNGDTQLTCDATMMRELRRLRTVAIPDGQAQGRDGVPR</sequence>
<dbReference type="InterPro" id="IPR036047">
    <property type="entry name" value="F-box-like_dom_sf"/>
</dbReference>
<gene>
    <name evidence="2" type="ORF">OH76DRAFT_1411188</name>
</gene>
<evidence type="ECO:0000313" key="3">
    <source>
        <dbReference type="Proteomes" id="UP000256964"/>
    </source>
</evidence>
<feature type="chain" id="PRO_5017002903" description="F-box domain-containing protein" evidence="1">
    <location>
        <begin position="25"/>
        <end position="457"/>
    </location>
</feature>
<dbReference type="EMBL" id="KZ857485">
    <property type="protein sequence ID" value="RDX42420.1"/>
    <property type="molecule type" value="Genomic_DNA"/>
</dbReference>
<accession>A0A371CQ48</accession>
<organism evidence="2 3">
    <name type="scientific">Lentinus brumalis</name>
    <dbReference type="NCBI Taxonomy" id="2498619"/>
    <lineage>
        <taxon>Eukaryota</taxon>
        <taxon>Fungi</taxon>
        <taxon>Dikarya</taxon>
        <taxon>Basidiomycota</taxon>
        <taxon>Agaricomycotina</taxon>
        <taxon>Agaricomycetes</taxon>
        <taxon>Polyporales</taxon>
        <taxon>Polyporaceae</taxon>
        <taxon>Lentinus</taxon>
    </lineage>
</organism>
<protein>
    <recommendedName>
        <fullName evidence="4">F-box domain-containing protein</fullName>
    </recommendedName>
</protein>
<evidence type="ECO:0000256" key="1">
    <source>
        <dbReference type="SAM" id="SignalP"/>
    </source>
</evidence>